<dbReference type="PANTHER" id="PTHR35038">
    <property type="entry name" value="DISSIMILATORY SULFITE REDUCTASE SIRA"/>
    <property type="match status" value="1"/>
</dbReference>
<dbReference type="STRING" id="694327.DFW101_0366"/>
<dbReference type="HOGENOM" id="CLU_508744_0_0_7"/>
<dbReference type="OrthoDB" id="5427780at2"/>
<protein>
    <submittedName>
        <fullName evidence="9">Cytochrome c, class III, conserved region</fullName>
    </submittedName>
</protein>
<evidence type="ECO:0000256" key="5">
    <source>
        <dbReference type="ARBA" id="ARBA00022982"/>
    </source>
</evidence>
<dbReference type="CDD" id="cd08168">
    <property type="entry name" value="Cytochrom_C3"/>
    <property type="match status" value="4"/>
</dbReference>
<feature type="domain" description="Class III cytochrome C" evidence="8">
    <location>
        <begin position="317"/>
        <end position="387"/>
    </location>
</feature>
<evidence type="ECO:0000256" key="6">
    <source>
        <dbReference type="ARBA" id="ARBA00023004"/>
    </source>
</evidence>
<accession>G7QD77</accession>
<feature type="binding site" description="axial binding residue" evidence="7">
    <location>
        <position position="335"/>
    </location>
    <ligand>
        <name>heme c</name>
        <dbReference type="ChEBI" id="CHEBI:61717"/>
        <label>1</label>
    </ligand>
    <ligandPart>
        <name>Fe</name>
        <dbReference type="ChEBI" id="CHEBI:18248"/>
    </ligandPart>
</feature>
<feature type="binding site" description="axial binding residue" evidence="7">
    <location>
        <position position="340"/>
    </location>
    <ligand>
        <name>heme c</name>
        <dbReference type="ChEBI" id="CHEBI:61717"/>
        <label>1</label>
    </ligand>
    <ligandPart>
        <name>Fe</name>
        <dbReference type="ChEBI" id="CHEBI:18248"/>
    </ligandPart>
</feature>
<dbReference type="SUPFAM" id="SSF48695">
    <property type="entry name" value="Multiheme cytochromes"/>
    <property type="match status" value="1"/>
</dbReference>
<feature type="binding site" description="axial binding residue" evidence="7">
    <location>
        <position position="393"/>
    </location>
    <ligand>
        <name>heme c</name>
        <dbReference type="ChEBI" id="CHEBI:61717"/>
        <label>1</label>
    </ligand>
    <ligandPart>
        <name>Fe</name>
        <dbReference type="ChEBI" id="CHEBI:18248"/>
    </ligandPart>
</feature>
<keyword evidence="5" id="KW-0249">Electron transport</keyword>
<gene>
    <name evidence="9" type="ORF">DFW101_0366</name>
</gene>
<dbReference type="eggNOG" id="COG0484">
    <property type="taxonomic scope" value="Bacteria"/>
</dbReference>
<feature type="domain" description="Class III cytochrome C" evidence="8">
    <location>
        <begin position="57"/>
        <end position="145"/>
    </location>
</feature>
<evidence type="ECO:0000256" key="3">
    <source>
        <dbReference type="ARBA" id="ARBA00022723"/>
    </source>
</evidence>
<keyword evidence="6 7" id="KW-0408">Iron</keyword>
<evidence type="ECO:0000259" key="8">
    <source>
        <dbReference type="Pfam" id="PF02085"/>
    </source>
</evidence>
<dbReference type="AlphaFoldDB" id="G7QD77"/>
<sequence>MKNAKRRMGTLLVVLTLVGSGGLLMLTAGQGAAKEQGDDKLRADILSIDELKEFGPLTQPPVVFLHDKHTAALGKQKQFYQKECGTCHLSSKEGTMYLGYQRDDTPLSGDKLKDTFHNNCIKCHMDMSAAGVKSGPTDVQCKGCHNGKPDVASNWQPIVVDKRLHFRHAVTQEKAENKCGACHHVADEATGKAVAVNKPEQVAGACVYCHTETGSVVAGRKPEKIRSLRLAAHGECVTCHRSVAASGGKDVATGPATCAGCHGPLDQKAIAETSLKKIPAGADLRIKRGQPDFAMIRPAAVADPVVGADGKPVKPYGMPPVPFDHKYHESKNETCVSCHHASLTSCAAKCHTVAGSKEGGFVTLEAAMHKVDAGQSCAGCHATVQKKPECAGCHAQMKKGVGDIGQCGSCHAKPADNLEKAAADFMNSSDKDAAALAPALAEKLLSGKRQATATFAVEDIPETVTMASLSKDYEPSVLPHRKIVLSLVGGMKDSKLAGAFHETDAAVCQGCHHMSPATKTPPRCGNCHPATEGMAASPRPDLRSAYHLQCMGCHTAMGISGKVVDKAPGAKPIPLSTDCSGCHAAKKK</sequence>
<feature type="domain" description="Class III cytochrome C" evidence="8">
    <location>
        <begin position="156"/>
        <end position="262"/>
    </location>
</feature>
<dbReference type="EMBL" id="CM001368">
    <property type="protein sequence ID" value="EHJ46383.1"/>
    <property type="molecule type" value="Genomic_DNA"/>
</dbReference>
<keyword evidence="10" id="KW-1185">Reference proteome</keyword>
<dbReference type="InterPro" id="IPR051829">
    <property type="entry name" value="Multiheme_Cytochr_ET"/>
</dbReference>
<reference evidence="10" key="1">
    <citation type="journal article" date="2015" name="Genome Announc.">
        <title>High-Quality Draft Genome Sequence of Desulfovibrio carbinoliphilus FW-101-2B, an Organic Acid-Oxidizing Sulfate-Reducing Bacterium Isolated from Uranium(VI)-Contaminated Groundwater.</title>
        <authorList>
            <person name="Ramsay B.D."/>
            <person name="Hwang C."/>
            <person name="Woo H.L."/>
            <person name="Carroll S.L."/>
            <person name="Lucas S."/>
            <person name="Han J."/>
            <person name="Lapidus A.L."/>
            <person name="Cheng J.F."/>
            <person name="Goodwin L.A."/>
            <person name="Pitluck S."/>
            <person name="Peters L."/>
            <person name="Chertkov O."/>
            <person name="Held B."/>
            <person name="Detter J.C."/>
            <person name="Han C.S."/>
            <person name="Tapia R."/>
            <person name="Land M.L."/>
            <person name="Hauser L.J."/>
            <person name="Kyrpides N.C."/>
            <person name="Ivanova N.N."/>
            <person name="Mikhailova N."/>
            <person name="Pagani I."/>
            <person name="Woyke T."/>
            <person name="Arkin A.P."/>
            <person name="Dehal P."/>
            <person name="Chivian D."/>
            <person name="Criddle C.S."/>
            <person name="Wu W."/>
            <person name="Chakraborty R."/>
            <person name="Hazen T.C."/>
            <person name="Fields M.W."/>
        </authorList>
    </citation>
    <scope>NUCLEOTIDE SEQUENCE [LARGE SCALE GENOMIC DNA]</scope>
    <source>
        <strain evidence="10">FW-101-2B</strain>
    </source>
</reference>
<evidence type="ECO:0000256" key="2">
    <source>
        <dbReference type="ARBA" id="ARBA00022617"/>
    </source>
</evidence>
<evidence type="ECO:0000256" key="4">
    <source>
        <dbReference type="ARBA" id="ARBA00022729"/>
    </source>
</evidence>
<dbReference type="GO" id="GO:0046872">
    <property type="term" value="F:metal ion binding"/>
    <property type="evidence" value="ECO:0007669"/>
    <property type="project" value="UniProtKB-KW"/>
</dbReference>
<feature type="binding site" description="axial binding residue" evidence="7">
    <location>
        <position position="325"/>
    </location>
    <ligand>
        <name>heme c</name>
        <dbReference type="ChEBI" id="CHEBI:61717"/>
        <label>1</label>
    </ligand>
    <ligandPart>
        <name>Fe</name>
        <dbReference type="ChEBI" id="CHEBI:18248"/>
    </ligandPart>
</feature>
<name>G7QD77_9BACT</name>
<evidence type="ECO:0000313" key="9">
    <source>
        <dbReference type="EMBL" id="EHJ46383.1"/>
    </source>
</evidence>
<feature type="binding site" description="axial binding residue" evidence="7">
    <location>
        <position position="328"/>
    </location>
    <ligand>
        <name>heme c</name>
        <dbReference type="ChEBI" id="CHEBI:61717"/>
        <label>1</label>
    </ligand>
    <ligandPart>
        <name>Fe</name>
        <dbReference type="ChEBI" id="CHEBI:18248"/>
    </ligandPart>
</feature>
<keyword evidence="1" id="KW-0813">Transport</keyword>
<dbReference type="NCBIfam" id="NF045713">
    <property type="entry name" value="CxxCH_16_HmcA"/>
    <property type="match status" value="1"/>
</dbReference>
<comment type="cofactor">
    <cofactor evidence="7">
        <name>heme c</name>
        <dbReference type="ChEBI" id="CHEBI:61717"/>
    </cofactor>
    <text evidence="7">Binds 4 heme c groups covalently per monomer.</text>
</comment>
<feature type="binding site" description="axial binding residue" evidence="7">
    <location>
        <position position="411"/>
    </location>
    <ligand>
        <name>heme c</name>
        <dbReference type="ChEBI" id="CHEBI:61717"/>
        <label>1</label>
    </ligand>
    <ligandPart>
        <name>Fe</name>
        <dbReference type="ChEBI" id="CHEBI:18248"/>
    </ligandPart>
</feature>
<dbReference type="InterPro" id="IPR002322">
    <property type="entry name" value="Cyt_c_III"/>
</dbReference>
<feature type="binding site" description="axial binding residue" evidence="7">
    <location>
        <position position="394"/>
    </location>
    <ligand>
        <name>heme c</name>
        <dbReference type="ChEBI" id="CHEBI:61717"/>
        <label>1</label>
    </ligand>
    <ligandPart>
        <name>Fe</name>
        <dbReference type="ChEBI" id="CHEBI:18248"/>
    </ligandPart>
</feature>
<dbReference type="InterPro" id="IPR054813">
    <property type="entry name" value="HmcA"/>
</dbReference>
<keyword evidence="4" id="KW-0732">Signal</keyword>
<evidence type="ECO:0000256" key="7">
    <source>
        <dbReference type="PIRSR" id="PIRSR602322-1"/>
    </source>
</evidence>
<dbReference type="Gene3D" id="3.90.10.10">
    <property type="entry name" value="Cytochrome C3"/>
    <property type="match status" value="4"/>
</dbReference>
<dbReference type="Pfam" id="PF02085">
    <property type="entry name" value="Cytochrom_CIII"/>
    <property type="match status" value="4"/>
</dbReference>
<feature type="domain" description="Class III cytochrome C" evidence="8">
    <location>
        <begin position="497"/>
        <end position="583"/>
    </location>
</feature>
<feature type="binding site" description="axial binding residue" evidence="7">
    <location>
        <position position="407"/>
    </location>
    <ligand>
        <name>heme c</name>
        <dbReference type="ChEBI" id="CHEBI:61717"/>
        <label>1</label>
    </ligand>
    <ligandPart>
        <name>Fe</name>
        <dbReference type="ChEBI" id="CHEBI:18248"/>
    </ligandPart>
</feature>
<dbReference type="Proteomes" id="UP000004662">
    <property type="component" value="Chromosome"/>
</dbReference>
<feature type="binding site" description="axial binding residue" evidence="7">
    <location>
        <position position="339"/>
    </location>
    <ligand>
        <name>heme c</name>
        <dbReference type="ChEBI" id="CHEBI:61717"/>
        <label>1</label>
    </ligand>
    <ligandPart>
        <name>Fe</name>
        <dbReference type="ChEBI" id="CHEBI:18248"/>
    </ligandPart>
</feature>
<feature type="binding site" description="axial binding residue" evidence="7">
    <location>
        <position position="390"/>
    </location>
    <ligand>
        <name>heme c</name>
        <dbReference type="ChEBI" id="CHEBI:61717"/>
        <label>1</label>
    </ligand>
    <ligandPart>
        <name>Fe</name>
        <dbReference type="ChEBI" id="CHEBI:18248"/>
    </ligandPart>
</feature>
<evidence type="ECO:0000256" key="1">
    <source>
        <dbReference type="ARBA" id="ARBA00022448"/>
    </source>
</evidence>
<keyword evidence="2 7" id="KW-0349">Heme</keyword>
<evidence type="ECO:0000313" key="10">
    <source>
        <dbReference type="Proteomes" id="UP000004662"/>
    </source>
</evidence>
<dbReference type="RefSeq" id="WP_009179829.1">
    <property type="nucleotide sequence ID" value="NZ_CM001368.1"/>
</dbReference>
<organism evidence="9 10">
    <name type="scientific">Solidesulfovibrio carbinoliphilus subsp. oakridgensis</name>
    <dbReference type="NCBI Taxonomy" id="694327"/>
    <lineage>
        <taxon>Bacteria</taxon>
        <taxon>Pseudomonadati</taxon>
        <taxon>Thermodesulfobacteriota</taxon>
        <taxon>Desulfovibrionia</taxon>
        <taxon>Desulfovibrionales</taxon>
        <taxon>Desulfovibrionaceae</taxon>
        <taxon>Solidesulfovibrio</taxon>
    </lineage>
</organism>
<proteinExistence type="predicted"/>
<feature type="binding site" description="axial binding residue" evidence="7">
    <location>
        <position position="338"/>
    </location>
    <ligand>
        <name>heme c</name>
        <dbReference type="ChEBI" id="CHEBI:61717"/>
        <label>1</label>
    </ligand>
    <ligandPart>
        <name>Fe</name>
        <dbReference type="ChEBI" id="CHEBI:18248"/>
    </ligandPart>
</feature>
<dbReference type="PRINTS" id="PR00609">
    <property type="entry name" value="CYTOCHROMEC3"/>
</dbReference>
<feature type="binding site" description="axial binding residue" evidence="7">
    <location>
        <position position="350"/>
    </location>
    <ligand>
        <name>heme c</name>
        <dbReference type="ChEBI" id="CHEBI:61717"/>
        <label>1</label>
    </ligand>
    <ligandPart>
        <name>Fe</name>
        <dbReference type="ChEBI" id="CHEBI:18248"/>
    </ligandPart>
</feature>
<feature type="binding site" description="axial binding residue" evidence="7">
    <location>
        <position position="410"/>
    </location>
    <ligand>
        <name>heme c</name>
        <dbReference type="ChEBI" id="CHEBI:61717"/>
        <label>1</label>
    </ligand>
    <ligandPart>
        <name>Fe</name>
        <dbReference type="ChEBI" id="CHEBI:18248"/>
    </ligandPart>
</feature>
<dbReference type="InterPro" id="IPR020942">
    <property type="entry name" value="Cyt_c_III_dom"/>
</dbReference>
<keyword evidence="3 7" id="KW-0479">Metal-binding</keyword>
<dbReference type="GO" id="GO:0020037">
    <property type="term" value="F:heme binding"/>
    <property type="evidence" value="ECO:0007669"/>
    <property type="project" value="InterPro"/>
</dbReference>
<dbReference type="InterPro" id="IPR036280">
    <property type="entry name" value="Multihaem_cyt_sf"/>
</dbReference>
<dbReference type="GO" id="GO:0009055">
    <property type="term" value="F:electron transfer activity"/>
    <property type="evidence" value="ECO:0007669"/>
    <property type="project" value="InterPro"/>
</dbReference>